<evidence type="ECO:0000256" key="5">
    <source>
        <dbReference type="ARBA" id="ARBA00022927"/>
    </source>
</evidence>
<comment type="caution">
    <text evidence="12">The sequence shown here is derived from an EMBL/GenBank/DDBJ whole genome shotgun (WGS) entry which is preliminary data.</text>
</comment>
<dbReference type="Proteomes" id="UP000650511">
    <property type="component" value="Unassembled WGS sequence"/>
</dbReference>
<dbReference type="PANTHER" id="PTHR10906">
    <property type="entry name" value="SECY/SEC61-ALPHA FAMILY MEMBER"/>
    <property type="match status" value="1"/>
</dbReference>
<feature type="transmembrane region" description="Helical" evidence="10">
    <location>
        <begin position="18"/>
        <end position="36"/>
    </location>
</feature>
<gene>
    <name evidence="10 12" type="primary">secY</name>
    <name evidence="12" type="ORF">GCM10011354_16220</name>
</gene>
<dbReference type="EMBL" id="BMHA01000005">
    <property type="protein sequence ID" value="GGI05864.1"/>
    <property type="molecule type" value="Genomic_DNA"/>
</dbReference>
<feature type="transmembrane region" description="Helical" evidence="10">
    <location>
        <begin position="115"/>
        <end position="134"/>
    </location>
</feature>
<reference evidence="12" key="1">
    <citation type="journal article" date="2014" name="Int. J. Syst. Evol. Microbiol.">
        <title>Complete genome sequence of Corynebacterium casei LMG S-19264T (=DSM 44701T), isolated from a smear-ripened cheese.</title>
        <authorList>
            <consortium name="US DOE Joint Genome Institute (JGI-PGF)"/>
            <person name="Walter F."/>
            <person name="Albersmeier A."/>
            <person name="Kalinowski J."/>
            <person name="Ruckert C."/>
        </authorList>
    </citation>
    <scope>NUCLEOTIDE SEQUENCE</scope>
    <source>
        <strain evidence="12">CGMCC 1.14988</strain>
    </source>
</reference>
<feature type="transmembrane region" description="Helical" evidence="10">
    <location>
        <begin position="370"/>
        <end position="391"/>
    </location>
</feature>
<organism evidence="12 13">
    <name type="scientific">Egicoccus halophilus</name>
    <dbReference type="NCBI Taxonomy" id="1670830"/>
    <lineage>
        <taxon>Bacteria</taxon>
        <taxon>Bacillati</taxon>
        <taxon>Actinomycetota</taxon>
        <taxon>Nitriliruptoria</taxon>
        <taxon>Egicoccales</taxon>
        <taxon>Egicoccaceae</taxon>
        <taxon>Egicoccus</taxon>
    </lineage>
</organism>
<dbReference type="RefSeq" id="WP_130648577.1">
    <property type="nucleotide sequence ID" value="NZ_BMHA01000005.1"/>
</dbReference>
<dbReference type="InterPro" id="IPR002208">
    <property type="entry name" value="SecY/SEC61-alpha"/>
</dbReference>
<dbReference type="InterPro" id="IPR030659">
    <property type="entry name" value="SecY_CS"/>
</dbReference>
<evidence type="ECO:0000313" key="12">
    <source>
        <dbReference type="EMBL" id="GGI05864.1"/>
    </source>
</evidence>
<evidence type="ECO:0000256" key="8">
    <source>
        <dbReference type="ARBA" id="ARBA00023136"/>
    </source>
</evidence>
<dbReference type="Pfam" id="PF00344">
    <property type="entry name" value="SecY"/>
    <property type="match status" value="1"/>
</dbReference>
<evidence type="ECO:0000256" key="3">
    <source>
        <dbReference type="ARBA" id="ARBA00022448"/>
    </source>
</evidence>
<comment type="similarity">
    <text evidence="2 10 11">Belongs to the SecY/SEC61-alpha family.</text>
</comment>
<evidence type="ECO:0000313" key="13">
    <source>
        <dbReference type="Proteomes" id="UP000650511"/>
    </source>
</evidence>
<accession>A0A8J3EXJ8</accession>
<reference evidence="12" key="2">
    <citation type="submission" date="2020-09" db="EMBL/GenBank/DDBJ databases">
        <authorList>
            <person name="Sun Q."/>
            <person name="Zhou Y."/>
        </authorList>
    </citation>
    <scope>NUCLEOTIDE SEQUENCE</scope>
    <source>
        <strain evidence="12">CGMCC 1.14988</strain>
    </source>
</reference>
<evidence type="ECO:0000256" key="1">
    <source>
        <dbReference type="ARBA" id="ARBA00004141"/>
    </source>
</evidence>
<feature type="transmembrane region" description="Helical" evidence="10">
    <location>
        <begin position="74"/>
        <end position="95"/>
    </location>
</feature>
<dbReference type="Gene3D" id="1.10.3370.10">
    <property type="entry name" value="SecY subunit domain"/>
    <property type="match status" value="1"/>
</dbReference>
<protein>
    <recommendedName>
        <fullName evidence="9 10">Protein translocase subunit SecY</fullName>
    </recommendedName>
</protein>
<evidence type="ECO:0000256" key="2">
    <source>
        <dbReference type="ARBA" id="ARBA00005751"/>
    </source>
</evidence>
<evidence type="ECO:0000256" key="7">
    <source>
        <dbReference type="ARBA" id="ARBA00023010"/>
    </source>
</evidence>
<evidence type="ECO:0000256" key="6">
    <source>
        <dbReference type="ARBA" id="ARBA00022989"/>
    </source>
</evidence>
<feature type="transmembrane region" description="Helical" evidence="10">
    <location>
        <begin position="397"/>
        <end position="415"/>
    </location>
</feature>
<keyword evidence="4 10" id="KW-0812">Transmembrane</keyword>
<keyword evidence="3 10" id="KW-0813">Transport</keyword>
<keyword evidence="10" id="KW-1003">Cell membrane</keyword>
<feature type="transmembrane region" description="Helical" evidence="10">
    <location>
        <begin position="215"/>
        <end position="236"/>
    </location>
</feature>
<comment type="function">
    <text evidence="10">The central subunit of the protein translocation channel SecYEG. Consists of two halves formed by TMs 1-5 and 6-10. These two domains form a lateral gate at the front which open onto the bilayer between TMs 2 and 7, and are clamped together by SecE at the back. The channel is closed by both a pore ring composed of hydrophobic SecY resides and a short helix (helix 2A) on the extracellular side of the membrane which forms a plug. The plug probably moves laterally to allow the channel to open. The ring and the pore may move independently.</text>
</comment>
<dbReference type="PRINTS" id="PR00303">
    <property type="entry name" value="SECYTRNLCASE"/>
</dbReference>
<keyword evidence="13" id="KW-1185">Reference proteome</keyword>
<keyword evidence="5 10" id="KW-0653">Protein transport</keyword>
<dbReference type="FunFam" id="1.10.3370.10:FF:000001">
    <property type="entry name" value="Preprotein translocase subunit SecY"/>
    <property type="match status" value="1"/>
</dbReference>
<dbReference type="InterPro" id="IPR026593">
    <property type="entry name" value="SecY"/>
</dbReference>
<dbReference type="GO" id="GO:0005886">
    <property type="term" value="C:plasma membrane"/>
    <property type="evidence" value="ECO:0007669"/>
    <property type="project" value="UniProtKB-SubCell"/>
</dbReference>
<evidence type="ECO:0000256" key="9">
    <source>
        <dbReference type="ARBA" id="ARBA00039733"/>
    </source>
</evidence>
<evidence type="ECO:0000256" key="11">
    <source>
        <dbReference type="RuleBase" id="RU004349"/>
    </source>
</evidence>
<keyword evidence="7 10" id="KW-0811">Translocation</keyword>
<dbReference type="GO" id="GO:0006605">
    <property type="term" value="P:protein targeting"/>
    <property type="evidence" value="ECO:0007669"/>
    <property type="project" value="UniProtKB-UniRule"/>
</dbReference>
<dbReference type="HAMAP" id="MF_01465">
    <property type="entry name" value="SecY"/>
    <property type="match status" value="1"/>
</dbReference>
<dbReference type="InterPro" id="IPR023201">
    <property type="entry name" value="SecY_dom_sf"/>
</dbReference>
<dbReference type="PIRSF" id="PIRSF004557">
    <property type="entry name" value="SecY"/>
    <property type="match status" value="1"/>
</dbReference>
<dbReference type="SUPFAM" id="SSF103491">
    <property type="entry name" value="Preprotein translocase SecY subunit"/>
    <property type="match status" value="1"/>
</dbReference>
<name>A0A8J3EXJ8_9ACTN</name>
<dbReference type="GO" id="GO:0065002">
    <property type="term" value="P:intracellular protein transmembrane transport"/>
    <property type="evidence" value="ECO:0007669"/>
    <property type="project" value="UniProtKB-UniRule"/>
</dbReference>
<keyword evidence="8 10" id="KW-0472">Membrane</keyword>
<comment type="subunit">
    <text evidence="10">Component of the Sec protein translocase complex. Heterotrimer consisting of SecY, SecE and SecG subunits. The heterotrimers can form oligomers, although 1 heterotrimer is thought to be able to translocate proteins. Interacts with the ribosome. Interacts with SecDF, and other proteins may be involved. Interacts with SecA.</text>
</comment>
<feature type="transmembrane region" description="Helical" evidence="10">
    <location>
        <begin position="312"/>
        <end position="334"/>
    </location>
</feature>
<feature type="transmembrane region" description="Helical" evidence="10">
    <location>
        <begin position="184"/>
        <end position="203"/>
    </location>
</feature>
<dbReference type="OrthoDB" id="9809248at2"/>
<evidence type="ECO:0000256" key="4">
    <source>
        <dbReference type="ARBA" id="ARBA00022692"/>
    </source>
</evidence>
<comment type="subcellular location">
    <subcellularLocation>
        <location evidence="10">Cell membrane</location>
        <topology evidence="10">Multi-pass membrane protein</topology>
    </subcellularLocation>
    <subcellularLocation>
        <location evidence="1">Membrane</location>
        <topology evidence="1">Multi-pass membrane protein</topology>
    </subcellularLocation>
</comment>
<proteinExistence type="inferred from homology"/>
<keyword evidence="6 10" id="KW-1133">Transmembrane helix</keyword>
<dbReference type="PROSITE" id="PS00756">
    <property type="entry name" value="SECY_2"/>
    <property type="match status" value="1"/>
</dbReference>
<dbReference type="NCBIfam" id="TIGR00967">
    <property type="entry name" value="3a0501s007"/>
    <property type="match status" value="1"/>
</dbReference>
<feature type="transmembrane region" description="Helical" evidence="10">
    <location>
        <begin position="48"/>
        <end position="68"/>
    </location>
</feature>
<evidence type="ECO:0000256" key="10">
    <source>
        <dbReference type="HAMAP-Rule" id="MF_01465"/>
    </source>
</evidence>
<feature type="transmembrane region" description="Helical" evidence="10">
    <location>
        <begin position="273"/>
        <end position="292"/>
    </location>
</feature>
<comment type="caution">
    <text evidence="10">Lacks conserved residue(s) required for the propagation of feature annotation.</text>
</comment>
<feature type="transmembrane region" description="Helical" evidence="10">
    <location>
        <begin position="154"/>
        <end position="172"/>
    </location>
</feature>
<dbReference type="GO" id="GO:0043952">
    <property type="term" value="P:protein transport by the Sec complex"/>
    <property type="evidence" value="ECO:0007669"/>
    <property type="project" value="UniProtKB-UniRule"/>
</dbReference>
<sequence>MLRAFVNAFKIPDLRRKLLFTLGIIALYRLGGWIPVPGVEIDLLRDAVAGAGAGGIVGIINLFAGGALQQMAVFALGIMPYITASIIMQLLAVVIPKLEALQREGEQGRRKITQYTRYITIGLALLQSTTLVTLARNGVAFGVNVVPNAGTGTIILMVLTLTAGTGLIMWLGELITQRGIGNGMSLLIYVSIISQFPSQLYALRSEKQLESPFQGWEWVAGVLLMGVFLTVAVVFMEMGQRRIPVQYARRQVGRRSYGGQSTYIPLKVNQSGVIPVIFASSLMYLPGLIANVAGSERMRVWTETYLADASNWFYIVLFAALTIFFAYFYTAIAFNPVEVADNMKRYGGFIPGIRPGRQTAEYLDRVLTRITLPGSLYLAAVAVLPFILLAVGNVTAFPLGGVSLLIMVGVALQTMQQVESQLMQRNYEGFLR</sequence>
<dbReference type="AlphaFoldDB" id="A0A8J3EXJ8"/>